<sequence>MFPILVDFFSHSVCVSTLWKLNSSILNNPQVKENLKSAIESYFKENDNGEVSPTIIWDAFKAVLRGKIIAHTALLKKMRRGKI</sequence>
<accession>A0A9J8DDF4</accession>
<reference evidence="1" key="2">
    <citation type="submission" date="2025-09" db="UniProtKB">
        <authorList>
            <consortium name="Ensembl"/>
        </authorList>
    </citation>
    <scope>IDENTIFICATION</scope>
</reference>
<dbReference type="Proteomes" id="UP001108240">
    <property type="component" value="Unplaced"/>
</dbReference>
<name>A0A9J8DDF4_CYPCA</name>
<dbReference type="AlphaFoldDB" id="A0A9J8DDF4"/>
<dbReference type="Ensembl" id="ENSCCRT00000115695.1">
    <property type="protein sequence ID" value="ENSCCRP00000179698.1"/>
    <property type="gene ID" value="ENSCCRG00000070796.1"/>
</dbReference>
<organism evidence="1 2">
    <name type="scientific">Cyprinus carpio carpio</name>
    <dbReference type="NCBI Taxonomy" id="630221"/>
    <lineage>
        <taxon>Eukaryota</taxon>
        <taxon>Metazoa</taxon>
        <taxon>Chordata</taxon>
        <taxon>Craniata</taxon>
        <taxon>Vertebrata</taxon>
        <taxon>Euteleostomi</taxon>
        <taxon>Actinopterygii</taxon>
        <taxon>Neopterygii</taxon>
        <taxon>Teleostei</taxon>
        <taxon>Ostariophysi</taxon>
        <taxon>Cypriniformes</taxon>
        <taxon>Cyprinidae</taxon>
        <taxon>Cyprininae</taxon>
        <taxon>Cyprinus</taxon>
    </lineage>
</organism>
<evidence type="ECO:0000313" key="1">
    <source>
        <dbReference type="Ensembl" id="ENSCCRP00000179698.1"/>
    </source>
</evidence>
<dbReference type="OMA" id="PTIIWDA"/>
<protein>
    <submittedName>
        <fullName evidence="1">Uncharacterized protein</fullName>
    </submittedName>
</protein>
<proteinExistence type="predicted"/>
<reference evidence="1" key="1">
    <citation type="submission" date="2025-08" db="UniProtKB">
        <authorList>
            <consortium name="Ensembl"/>
        </authorList>
    </citation>
    <scope>IDENTIFICATION</scope>
</reference>
<dbReference type="GeneTree" id="ENSGT01000000216822"/>
<evidence type="ECO:0000313" key="2">
    <source>
        <dbReference type="Proteomes" id="UP001108240"/>
    </source>
</evidence>
<keyword evidence="2" id="KW-1185">Reference proteome</keyword>